<sequence length="88" mass="10374">MINFIKCLNFFFLYYCGDYLIHINSNYCKGCLLCIEYCPHKVYVKSEKLSKKGVFPPEVKYPEKCVKCHLCELMCPDFAIIVEDKDDK</sequence>
<name>A0A150IRI8_9EURY</name>
<keyword evidence="2" id="KW-0479">Metal-binding</keyword>
<keyword evidence="3" id="KW-0408">Iron</keyword>
<dbReference type="PANTHER" id="PTHR43687:SF4">
    <property type="entry name" value="BLR5484 PROTEIN"/>
    <property type="match status" value="1"/>
</dbReference>
<comment type="caution">
    <text evidence="6">The sequence shown here is derived from an EMBL/GenBank/DDBJ whole genome shotgun (WGS) entry which is preliminary data.</text>
</comment>
<dbReference type="PROSITE" id="PS00198">
    <property type="entry name" value="4FE4S_FER_1"/>
    <property type="match status" value="1"/>
</dbReference>
<keyword evidence="1" id="KW-0004">4Fe-4S</keyword>
<protein>
    <submittedName>
        <fullName evidence="6">Formylmethanofuran dehydrogenase FwdG</fullName>
    </submittedName>
</protein>
<dbReference type="Gene3D" id="3.30.70.20">
    <property type="match status" value="1"/>
</dbReference>
<evidence type="ECO:0000313" key="7">
    <source>
        <dbReference type="Proteomes" id="UP000075578"/>
    </source>
</evidence>
<gene>
    <name evidence="6" type="ORF">AMQ74_01671</name>
</gene>
<dbReference type="SUPFAM" id="SSF54862">
    <property type="entry name" value="4Fe-4S ferredoxins"/>
    <property type="match status" value="1"/>
</dbReference>
<evidence type="ECO:0000256" key="1">
    <source>
        <dbReference type="ARBA" id="ARBA00022485"/>
    </source>
</evidence>
<dbReference type="Pfam" id="PF12838">
    <property type="entry name" value="Fer4_7"/>
    <property type="match status" value="1"/>
</dbReference>
<dbReference type="AlphaFoldDB" id="A0A150IRI8"/>
<dbReference type="InterPro" id="IPR017900">
    <property type="entry name" value="4Fe4S_Fe_S_CS"/>
</dbReference>
<dbReference type="PANTHER" id="PTHR43687">
    <property type="entry name" value="ADENYLYLSULFATE REDUCTASE, BETA SUBUNIT"/>
    <property type="match status" value="1"/>
</dbReference>
<dbReference type="InterPro" id="IPR017896">
    <property type="entry name" value="4Fe4S_Fe-S-bd"/>
</dbReference>
<feature type="domain" description="4Fe-4S ferredoxin-type" evidence="5">
    <location>
        <begin position="19"/>
        <end position="48"/>
    </location>
</feature>
<dbReference type="PROSITE" id="PS51379">
    <property type="entry name" value="4FE4S_FER_2"/>
    <property type="match status" value="2"/>
</dbReference>
<dbReference type="InterPro" id="IPR050572">
    <property type="entry name" value="Fe-S_Ferredoxin"/>
</dbReference>
<dbReference type="GO" id="GO:0016491">
    <property type="term" value="F:oxidoreductase activity"/>
    <property type="evidence" value="ECO:0007669"/>
    <property type="project" value="UniProtKB-ARBA"/>
</dbReference>
<accession>A0A150IRI8</accession>
<evidence type="ECO:0000256" key="3">
    <source>
        <dbReference type="ARBA" id="ARBA00023004"/>
    </source>
</evidence>
<organism evidence="6 7">
    <name type="scientific">Candidatus Methanofastidiosum methylothiophilum</name>
    <dbReference type="NCBI Taxonomy" id="1705564"/>
    <lineage>
        <taxon>Archaea</taxon>
        <taxon>Methanobacteriati</taxon>
        <taxon>Methanobacteriota</taxon>
        <taxon>Stenosarchaea group</taxon>
        <taxon>Candidatus Methanofastidiosia</taxon>
        <taxon>Candidatus Methanofastidiosales</taxon>
        <taxon>Candidatus Methanofastidiosaceae</taxon>
        <taxon>Candidatus Methanofastidiosum</taxon>
    </lineage>
</organism>
<keyword evidence="4" id="KW-0411">Iron-sulfur</keyword>
<dbReference type="GO" id="GO:0046872">
    <property type="term" value="F:metal ion binding"/>
    <property type="evidence" value="ECO:0007669"/>
    <property type="project" value="UniProtKB-KW"/>
</dbReference>
<dbReference type="GO" id="GO:0051539">
    <property type="term" value="F:4 iron, 4 sulfur cluster binding"/>
    <property type="evidence" value="ECO:0007669"/>
    <property type="project" value="UniProtKB-KW"/>
</dbReference>
<evidence type="ECO:0000259" key="5">
    <source>
        <dbReference type="PROSITE" id="PS51379"/>
    </source>
</evidence>
<evidence type="ECO:0000256" key="4">
    <source>
        <dbReference type="ARBA" id="ARBA00023014"/>
    </source>
</evidence>
<dbReference type="EMBL" id="LNGD01000155">
    <property type="protein sequence ID" value="KYC47587.1"/>
    <property type="molecule type" value="Genomic_DNA"/>
</dbReference>
<proteinExistence type="predicted"/>
<reference evidence="6 7" key="1">
    <citation type="journal article" date="2016" name="ISME J.">
        <title>Chasing the elusive Euryarchaeota class WSA2: genomes reveal a uniquely fastidious methyl-reducing methanogen.</title>
        <authorList>
            <person name="Nobu M.K."/>
            <person name="Narihiro T."/>
            <person name="Kuroda K."/>
            <person name="Mei R."/>
            <person name="Liu W.T."/>
        </authorList>
    </citation>
    <scope>NUCLEOTIDE SEQUENCE [LARGE SCALE GENOMIC DNA]</scope>
    <source>
        <strain evidence="6">U1lsi0528_Bin089</strain>
    </source>
</reference>
<evidence type="ECO:0000256" key="2">
    <source>
        <dbReference type="ARBA" id="ARBA00022723"/>
    </source>
</evidence>
<feature type="domain" description="4Fe-4S ferredoxin-type" evidence="5">
    <location>
        <begin position="55"/>
        <end position="85"/>
    </location>
</feature>
<evidence type="ECO:0000313" key="6">
    <source>
        <dbReference type="EMBL" id="KYC47587.1"/>
    </source>
</evidence>
<dbReference type="Proteomes" id="UP000075578">
    <property type="component" value="Unassembled WGS sequence"/>
</dbReference>